<dbReference type="InterPro" id="IPR032675">
    <property type="entry name" value="LRR_dom_sf"/>
</dbReference>
<dbReference type="VEuPathDB" id="TrichDB:TVAGG3_1006190"/>
<protein>
    <submittedName>
        <fullName evidence="1">Surface antigen BspA-like</fullName>
    </submittedName>
</protein>
<dbReference type="Pfam" id="PF13306">
    <property type="entry name" value="LRR_5"/>
    <property type="match status" value="1"/>
</dbReference>
<sequence length="195" mass="21878">MITFLLLLYKDIDKRFYSSDGKNLTKVNDTSLDLRISSTCEIIQDQCFYLLKTLFSFSFEENPNLTTIGKNSFCGCTNLTTINLSSCKKLTKISSYAFNGCSNVNQILLPEGLLEIGSSAFYSISQMTSIIIPASVEKIHNKVFNCCDKLQNVTFEEGSNLTSLENKVFTQTAITLFQIPEKVSKIHGEAFYYGN</sequence>
<proteinExistence type="predicted"/>
<dbReference type="OMA" id="SMAFMGC"/>
<reference evidence="1" key="2">
    <citation type="journal article" date="2007" name="Science">
        <title>Draft genome sequence of the sexually transmitted pathogen Trichomonas vaginalis.</title>
        <authorList>
            <person name="Carlton J.M."/>
            <person name="Hirt R.P."/>
            <person name="Silva J.C."/>
            <person name="Delcher A.L."/>
            <person name="Schatz M."/>
            <person name="Zhao Q."/>
            <person name="Wortman J.R."/>
            <person name="Bidwell S.L."/>
            <person name="Alsmark U.C.M."/>
            <person name="Besteiro S."/>
            <person name="Sicheritz-Ponten T."/>
            <person name="Noel C.J."/>
            <person name="Dacks J.B."/>
            <person name="Foster P.G."/>
            <person name="Simillion C."/>
            <person name="Van de Peer Y."/>
            <person name="Miranda-Saavedra D."/>
            <person name="Barton G.J."/>
            <person name="Westrop G.D."/>
            <person name="Mueller S."/>
            <person name="Dessi D."/>
            <person name="Fiori P.L."/>
            <person name="Ren Q."/>
            <person name="Paulsen I."/>
            <person name="Zhang H."/>
            <person name="Bastida-Corcuera F.D."/>
            <person name="Simoes-Barbosa A."/>
            <person name="Brown M.T."/>
            <person name="Hayes R.D."/>
            <person name="Mukherjee M."/>
            <person name="Okumura C.Y."/>
            <person name="Schneider R."/>
            <person name="Smith A.J."/>
            <person name="Vanacova S."/>
            <person name="Villalvazo M."/>
            <person name="Haas B.J."/>
            <person name="Pertea M."/>
            <person name="Feldblyum T.V."/>
            <person name="Utterback T.R."/>
            <person name="Shu C.L."/>
            <person name="Osoegawa K."/>
            <person name="de Jong P.J."/>
            <person name="Hrdy I."/>
            <person name="Horvathova L."/>
            <person name="Zubacova Z."/>
            <person name="Dolezal P."/>
            <person name="Malik S.B."/>
            <person name="Logsdon J.M. Jr."/>
            <person name="Henze K."/>
            <person name="Gupta A."/>
            <person name="Wang C.C."/>
            <person name="Dunne R.L."/>
            <person name="Upcroft J.A."/>
            <person name="Upcroft P."/>
            <person name="White O."/>
            <person name="Salzberg S.L."/>
            <person name="Tang P."/>
            <person name="Chiu C.-H."/>
            <person name="Lee Y.-S."/>
            <person name="Embley T.M."/>
            <person name="Coombs G.H."/>
            <person name="Mottram J.C."/>
            <person name="Tachezy J."/>
            <person name="Fraser-Liggett C.M."/>
            <person name="Johnson P.J."/>
        </authorList>
    </citation>
    <scope>NUCLEOTIDE SEQUENCE [LARGE SCALE GENOMIC DNA]</scope>
    <source>
        <strain evidence="1">G3</strain>
    </source>
</reference>
<dbReference type="Proteomes" id="UP000001542">
    <property type="component" value="Unassembled WGS sequence"/>
</dbReference>
<dbReference type="OrthoDB" id="10061535at2759"/>
<dbReference type="SUPFAM" id="SSF52058">
    <property type="entry name" value="L domain-like"/>
    <property type="match status" value="1"/>
</dbReference>
<evidence type="ECO:0000313" key="1">
    <source>
        <dbReference type="EMBL" id="EAX97766.1"/>
    </source>
</evidence>
<dbReference type="InterPro" id="IPR026906">
    <property type="entry name" value="LRR_5"/>
</dbReference>
<dbReference type="Gene3D" id="3.80.10.10">
    <property type="entry name" value="Ribonuclease Inhibitor"/>
    <property type="match status" value="1"/>
</dbReference>
<evidence type="ECO:0000313" key="2">
    <source>
        <dbReference type="Proteomes" id="UP000001542"/>
    </source>
</evidence>
<dbReference type="SMR" id="A2FBH9"/>
<dbReference type="PANTHER" id="PTHR45661:SF3">
    <property type="entry name" value="IG-LIKE DOMAIN-CONTAINING PROTEIN"/>
    <property type="match status" value="1"/>
</dbReference>
<dbReference type="AlphaFoldDB" id="A2FBH9"/>
<keyword evidence="2" id="KW-1185">Reference proteome</keyword>
<organism evidence="1 2">
    <name type="scientific">Trichomonas vaginalis (strain ATCC PRA-98 / G3)</name>
    <dbReference type="NCBI Taxonomy" id="412133"/>
    <lineage>
        <taxon>Eukaryota</taxon>
        <taxon>Metamonada</taxon>
        <taxon>Parabasalia</taxon>
        <taxon>Trichomonadida</taxon>
        <taxon>Trichomonadidae</taxon>
        <taxon>Trichomonas</taxon>
    </lineage>
</organism>
<accession>A2FBH9</accession>
<dbReference type="PANTHER" id="PTHR45661">
    <property type="entry name" value="SURFACE ANTIGEN"/>
    <property type="match status" value="1"/>
</dbReference>
<dbReference type="InParanoid" id="A2FBH9"/>
<gene>
    <name evidence="1" type="ORF">TVAG_080260</name>
</gene>
<dbReference type="STRING" id="5722.A2FBH9"/>
<dbReference type="InterPro" id="IPR053139">
    <property type="entry name" value="Surface_bspA-like"/>
</dbReference>
<reference evidence="1" key="1">
    <citation type="submission" date="2006-10" db="EMBL/GenBank/DDBJ databases">
        <authorList>
            <person name="Amadeo P."/>
            <person name="Zhao Q."/>
            <person name="Wortman J."/>
            <person name="Fraser-Liggett C."/>
            <person name="Carlton J."/>
        </authorList>
    </citation>
    <scope>NUCLEOTIDE SEQUENCE</scope>
    <source>
        <strain evidence="1">G3</strain>
    </source>
</reference>
<dbReference type="EMBL" id="DS113702">
    <property type="protein sequence ID" value="EAX97766.1"/>
    <property type="molecule type" value="Genomic_DNA"/>
</dbReference>
<name>A2FBH9_TRIV3</name>
<dbReference type="VEuPathDB" id="TrichDB:TVAG_080260"/>